<name>A0A657LYQ6_9HYPH</name>
<dbReference type="AlphaFoldDB" id="A0A657LYQ6"/>
<gene>
    <name evidence="1" type="ORF">AX760_25230</name>
</gene>
<reference evidence="1 2" key="1">
    <citation type="submission" date="2016-02" db="EMBL/GenBank/DDBJ databases">
        <title>Genome sequencing of a beta-galactosidase producing bacteria Rhizobium sp. 59.</title>
        <authorList>
            <person name="Wang D."/>
            <person name="Kot W."/>
            <person name="Qin Y."/>
            <person name="Hansen L."/>
            <person name="Naqvi K."/>
            <person name="Rensing C."/>
        </authorList>
    </citation>
    <scope>NUCLEOTIDE SEQUENCE [LARGE SCALE GENOMIC DNA]</scope>
    <source>
        <strain evidence="1 2">59</strain>
    </source>
</reference>
<evidence type="ECO:0000313" key="1">
    <source>
        <dbReference type="EMBL" id="OJG00673.1"/>
    </source>
</evidence>
<sequence length="74" mass="8404">MKESAMILPPRPNVAAELRKAQCAEMLDQILDDLVSLSVASGWNEDELCTAMDSFLEKRRFTSKQRDVSRMKSN</sequence>
<protein>
    <submittedName>
        <fullName evidence="1">Uncharacterized protein</fullName>
    </submittedName>
</protein>
<dbReference type="EMBL" id="LSRP01000014">
    <property type="protein sequence ID" value="OJG00673.1"/>
    <property type="molecule type" value="Genomic_DNA"/>
</dbReference>
<keyword evidence="2" id="KW-1185">Reference proteome</keyword>
<comment type="caution">
    <text evidence="1">The sequence shown here is derived from an EMBL/GenBank/DDBJ whole genome shotgun (WGS) entry which is preliminary data.</text>
</comment>
<organism evidence="1 2">
    <name type="scientific">Pararhizobium antarcticum</name>
    <dbReference type="NCBI Taxonomy" id="1798805"/>
    <lineage>
        <taxon>Bacteria</taxon>
        <taxon>Pseudomonadati</taxon>
        <taxon>Pseudomonadota</taxon>
        <taxon>Alphaproteobacteria</taxon>
        <taxon>Hyphomicrobiales</taxon>
        <taxon>Rhizobiaceae</taxon>
        <taxon>Rhizobium/Agrobacterium group</taxon>
        <taxon>Pararhizobium</taxon>
    </lineage>
</organism>
<proteinExistence type="predicted"/>
<accession>A0A657LYQ6</accession>
<dbReference type="Proteomes" id="UP000182661">
    <property type="component" value="Unassembled WGS sequence"/>
</dbReference>
<evidence type="ECO:0000313" key="2">
    <source>
        <dbReference type="Proteomes" id="UP000182661"/>
    </source>
</evidence>